<keyword evidence="1" id="KW-0175">Coiled coil</keyword>
<feature type="compositionally biased region" description="Basic and acidic residues" evidence="2">
    <location>
        <begin position="605"/>
        <end position="617"/>
    </location>
</feature>
<feature type="compositionally biased region" description="Polar residues" evidence="2">
    <location>
        <begin position="1478"/>
        <end position="1487"/>
    </location>
</feature>
<feature type="coiled-coil region" evidence="1">
    <location>
        <begin position="1042"/>
        <end position="1069"/>
    </location>
</feature>
<feature type="compositionally biased region" description="Basic and acidic residues" evidence="2">
    <location>
        <begin position="587"/>
        <end position="597"/>
    </location>
</feature>
<feature type="region of interest" description="Disordered" evidence="2">
    <location>
        <begin position="80"/>
        <end position="114"/>
    </location>
</feature>
<feature type="region of interest" description="Disordered" evidence="2">
    <location>
        <begin position="915"/>
        <end position="935"/>
    </location>
</feature>
<feature type="region of interest" description="Disordered" evidence="2">
    <location>
        <begin position="1444"/>
        <end position="1487"/>
    </location>
</feature>
<feature type="region of interest" description="Disordered" evidence="2">
    <location>
        <begin position="1497"/>
        <end position="1516"/>
    </location>
</feature>
<feature type="region of interest" description="Disordered" evidence="2">
    <location>
        <begin position="1288"/>
        <end position="1322"/>
    </location>
</feature>
<feature type="region of interest" description="Disordered" evidence="2">
    <location>
        <begin position="573"/>
        <end position="656"/>
    </location>
</feature>
<feature type="compositionally biased region" description="Basic and acidic residues" evidence="2">
    <location>
        <begin position="101"/>
        <end position="111"/>
    </location>
</feature>
<gene>
    <name evidence="3" type="ORF">AK88_04462</name>
</gene>
<proteinExistence type="predicted"/>
<organism evidence="3 4">
    <name type="scientific">Plasmodium fragile</name>
    <dbReference type="NCBI Taxonomy" id="5857"/>
    <lineage>
        <taxon>Eukaryota</taxon>
        <taxon>Sar</taxon>
        <taxon>Alveolata</taxon>
        <taxon>Apicomplexa</taxon>
        <taxon>Aconoidasida</taxon>
        <taxon>Haemosporida</taxon>
        <taxon>Plasmodiidae</taxon>
        <taxon>Plasmodium</taxon>
        <taxon>Plasmodium (Plasmodium)</taxon>
    </lineage>
</organism>
<reference evidence="3 4" key="1">
    <citation type="submission" date="2014-03" db="EMBL/GenBank/DDBJ databases">
        <title>The Genome Sequence of Plasmodium fragile nilgiri.</title>
        <authorList>
            <consortium name="The Broad Institute Genomics Platform"/>
            <consortium name="The Broad Institute Genome Sequencing Center for Infectious Disease"/>
            <person name="Neafsey D."/>
            <person name="Duraisingh M."/>
            <person name="Young S.K."/>
            <person name="Zeng Q."/>
            <person name="Gargeya S."/>
            <person name="Abouelleil A."/>
            <person name="Alvarado L."/>
            <person name="Chapman S.B."/>
            <person name="Gainer-Dewar J."/>
            <person name="Goldberg J."/>
            <person name="Griggs A."/>
            <person name="Gujja S."/>
            <person name="Hansen M."/>
            <person name="Howarth C."/>
            <person name="Imamovic A."/>
            <person name="Larimer J."/>
            <person name="Pearson M."/>
            <person name="Poon T.W."/>
            <person name="Priest M."/>
            <person name="Roberts A."/>
            <person name="Saif S."/>
            <person name="Shea T."/>
            <person name="Sykes S."/>
            <person name="Wortman J."/>
            <person name="Nusbaum C."/>
            <person name="Birren B."/>
        </authorList>
    </citation>
    <scope>NUCLEOTIDE SEQUENCE [LARGE SCALE GENOMIC DNA]</scope>
    <source>
        <strain evidence="4">nilgiri</strain>
    </source>
</reference>
<keyword evidence="4" id="KW-1185">Reference proteome</keyword>
<protein>
    <submittedName>
        <fullName evidence="3">Uncharacterized protein</fullName>
    </submittedName>
</protein>
<dbReference type="RefSeq" id="XP_012337495.1">
    <property type="nucleotide sequence ID" value="XM_012482072.1"/>
</dbReference>
<feature type="compositionally biased region" description="Basic and acidic residues" evidence="2">
    <location>
        <begin position="1301"/>
        <end position="1314"/>
    </location>
</feature>
<dbReference type="GeneID" id="24269776"/>
<dbReference type="EMBL" id="KQ001708">
    <property type="protein sequence ID" value="KJP85875.1"/>
    <property type="molecule type" value="Genomic_DNA"/>
</dbReference>
<evidence type="ECO:0000313" key="4">
    <source>
        <dbReference type="Proteomes" id="UP000054561"/>
    </source>
</evidence>
<feature type="region of interest" description="Disordered" evidence="2">
    <location>
        <begin position="1"/>
        <end position="22"/>
    </location>
</feature>
<dbReference type="OMA" id="VDVMNEM"/>
<evidence type="ECO:0000313" key="3">
    <source>
        <dbReference type="EMBL" id="KJP85875.1"/>
    </source>
</evidence>
<dbReference type="VEuPathDB" id="PlasmoDB:AK88_04462"/>
<evidence type="ECO:0000256" key="2">
    <source>
        <dbReference type="SAM" id="MobiDB-lite"/>
    </source>
</evidence>
<accession>A0A0D9QFP8</accession>
<feature type="coiled-coil region" evidence="1">
    <location>
        <begin position="505"/>
        <end position="532"/>
    </location>
</feature>
<evidence type="ECO:0000256" key="1">
    <source>
        <dbReference type="SAM" id="Coils"/>
    </source>
</evidence>
<dbReference type="OrthoDB" id="371821at2759"/>
<dbReference type="Proteomes" id="UP000054561">
    <property type="component" value="Unassembled WGS sequence"/>
</dbReference>
<name>A0A0D9QFP8_PLAFR</name>
<sequence>MKKTNFSEKMNSFLEDKKKREDNVSALEEKKKIFFDKSNFTERRNDELAKNYEQVIAGRQVTHQTDNIAQVMKCVEAHAERRSGGTLDEENESNEQYNQENGRETPRKDTKTGYNNATDIVNIEGNCHTEQTISQESSGLNEGYTSKHSLHNAINNPIEKMKKLRIKSTHRYLNKAEDDSYKLIKDYHREVDNCMEEIKSETFLKANLLKSEMDKILTQAERLTKEALDLKWDGNPSPREENSQGQMKINNFYLTYYTTLMELKVREKFIPSSDNAVDGPQMSSTRVIKDCSENTKKCILNEIKKEVDKKREDMKAKWECVQNLFTNLNEKIKNFICHFERKHEKVIKGMSDSTQCLEAKMREKIFFSTEEASQIINTEMERGKQFFLDFLTHFNDYVTKTYNYVYEKYHRCEYIFLSDMLHQQSYQDICCVYSTISQNYLNSLSTNKIFNRLITMFEDNYNAVYARRVGLPSDQFFNGFLSPQRGELTEGEAAKHDQRHSTDIYQNANQHYEEYLKRYEEIKTEMMLYREAMLHTLFHLGNFAAAVGGGTATSTTTTTATAGGRQLCREATKKAAHNVSTKTLKKAQRDGKEKKADSNPVGDNLEPKRELHVKVKMENYSQEEPSIGKNPKEGNPLPDEVNRMVDDPSGVTHENDNQTDEIIIAQIFKNKNVFKKITNKILTHYNILNLRDDYFLLSFFSILETLKSDILLMSSHVERKINQSVQQCSEKNSMFLYTFDTLLREYNSVVKKCLQCKDHLLMKKLLTIKDEAKKKLQSHVIQTEEESRTINETLCAQSQRLWGDFLFAALTKAKVISAEGEEALSLRRANERCGINETAGEGKHTDDIKGKQKIKTHDNERNIIRQLVGPKHTYTYDAEMIWYHAYTTYKSNMMGLLHPSRDIAAGLERNVKRKERTVGQTGKNASNAAKKKESTIKTNIEQIRKEYIQQSGEVKGGGNHFDEEEVNPDGTHSVATTNALPQVPKICPPDELLFNEDLLKELFQNFTSTYYERFKEILFEHLLKAKMRSEKECTKWCQKIEAHMFEEQIQRDEEKMKELAIKLEEKFKANKKTFDNASIKLSQLVKEYEHVINEEWEDYEHFKKNICMMEKILEQNTDDHEYDKFTIRYNQLMETLKISFKSIREKLLYGEKKLKGEIKKVQTYCTMLIRTGQTNVDMDEIQTFLHNSNNLLLSICQKRQEIENVFNANEYIFNNKFRAISCRSSNRGEGQSGPATPAPDRQMIDYLITKEEIKNNLLIFYLLVYHIRVCIGQSTGLSVSGVPYPEERKARHPAYTSKASLKMERSPKDAHNGKGESNPASPFNLVSPVNGGNFSNATTPRTHQIINLQDKFTLVQNCIYEIGTFRKIEKRYELDLPRKDSIVTNFFLSRMISPHLPHLVFSKATGMHESPDDYLTFGLVDNEARRKGKEAEQEQQRGVKGIEQMGKQPAPAGSSCETVAPQKCAPKPDTGAEHETCTSDTKTNVRSTQRITHTGMKIKQNSKKSESNIVKDNPPDASSYAENEIIRKDYLDVKFFLYTCVYIIHLISNVVQKTRSKDFPKERQPKYHHFLFISYDLSHIIYKNNILADNVKSKKAAVTDLMVNKKAMSSFVFCPDHVSRRTELIHLFKFEKETVSELFERTFAQLRALHSASANDILVGKIHSEYAEDIYTLATYLKVLLKKAAYFTFRCIYKRHESMCTERINTMQKNLLKKFKELNEDLKVTDTGEDTASHVTKRKQAIKSLFHSYVSVIRGMLTNHLMYLHDNLCNNVIFCVHVLSLLPAGSFSSGDTPLGRDSPPEKASTQGAGNLAFLKIHHVDISAEYDLSDIVKKIDKAYGAAGDHSKVDSGAKQKKDAEIFYLPYNEENLYIAKKLEQKMNKYGERLYAHMAKAMDEKKKEIIKIISNDVKEHRRYYE</sequence>